<dbReference type="PATRIC" id="fig|742743.3.peg.2019"/>
<sequence>MKEPGKIKWMRFIRGIFLGILLVLTMTPAALGAQKTVLVHNVDEMMESLADNTEIVLAPGEYNLSNWQEKEFSERLLHYSDYYDSAPAGLYLGDGCTLDIAGFKDLTIRGLDTETIIAEIVTEFPYTPVLKFVNCRNLKLSHLRMGHKLKKGFCDGAVLKLDSVTHMTMDHMDLYGCGTYGYEARFCSSILLRDSVIRECSYGLVSATDCQNLKFLRTTFKDMETDLPLFALIRSRLELTDCTFRDVRGVIDNLTMTGGHISES</sequence>
<dbReference type="HOGENOM" id="CLU_1052645_0_0_9"/>
<dbReference type="InterPro" id="IPR011050">
    <property type="entry name" value="Pectin_lyase_fold/virulence"/>
</dbReference>
<reference evidence="1 2" key="1">
    <citation type="submission" date="2011-11" db="EMBL/GenBank/DDBJ databases">
        <title>The Genome Sequence of Dialister succinatiphilus YIT 11850.</title>
        <authorList>
            <consortium name="The Broad Institute Genome Sequencing Platform"/>
            <person name="Earl A."/>
            <person name="Ward D."/>
            <person name="Feldgarden M."/>
            <person name="Gevers D."/>
            <person name="Morotomi M."/>
            <person name="Young S.K."/>
            <person name="Zeng Q."/>
            <person name="Gargeya S."/>
            <person name="Fitzgerald M."/>
            <person name="Haas B."/>
            <person name="Abouelleil A."/>
            <person name="Alvarado L."/>
            <person name="Arachchi H.M."/>
            <person name="Berlin A."/>
            <person name="Brown A."/>
            <person name="Chapman S.B."/>
            <person name="Dunbar C."/>
            <person name="Gearin G."/>
            <person name="Goldberg J."/>
            <person name="Griggs A."/>
            <person name="Gujja S."/>
            <person name="Heiman D."/>
            <person name="Howarth C."/>
            <person name="Lui A."/>
            <person name="MacDonald P.J.P."/>
            <person name="Montmayeur A."/>
            <person name="Murphy C."/>
            <person name="Neiman D."/>
            <person name="Pearson M."/>
            <person name="Priest M."/>
            <person name="Roberts A."/>
            <person name="Saif S."/>
            <person name="Shea T."/>
            <person name="Sisk P."/>
            <person name="Stolte C."/>
            <person name="Sykes S."/>
            <person name="Wortman J."/>
            <person name="Nusbaum C."/>
            <person name="Birren B."/>
        </authorList>
    </citation>
    <scope>NUCLEOTIDE SEQUENCE [LARGE SCALE GENOMIC DNA]</scope>
    <source>
        <strain evidence="1 2">YIT 11850</strain>
    </source>
</reference>
<comment type="caution">
    <text evidence="1">The sequence shown here is derived from an EMBL/GenBank/DDBJ whole genome shotgun (WGS) entry which is preliminary data.</text>
</comment>
<dbReference type="AlphaFoldDB" id="H1D316"/>
<proteinExistence type="predicted"/>
<organism evidence="1 2">
    <name type="scientific">Dialister succinatiphilus YIT 11850</name>
    <dbReference type="NCBI Taxonomy" id="742743"/>
    <lineage>
        <taxon>Bacteria</taxon>
        <taxon>Bacillati</taxon>
        <taxon>Bacillota</taxon>
        <taxon>Negativicutes</taxon>
        <taxon>Veillonellales</taxon>
        <taxon>Veillonellaceae</taxon>
        <taxon>Dialister</taxon>
    </lineage>
</organism>
<gene>
    <name evidence="1" type="ORF">HMPREF9453_02004</name>
</gene>
<evidence type="ECO:0000313" key="2">
    <source>
        <dbReference type="Proteomes" id="UP000003277"/>
    </source>
</evidence>
<evidence type="ECO:0008006" key="3">
    <source>
        <dbReference type="Google" id="ProtNLM"/>
    </source>
</evidence>
<dbReference type="SUPFAM" id="SSF51126">
    <property type="entry name" value="Pectin lyase-like"/>
    <property type="match status" value="1"/>
</dbReference>
<dbReference type="EMBL" id="ADLT01000070">
    <property type="protein sequence ID" value="EHO62072.1"/>
    <property type="molecule type" value="Genomic_DNA"/>
</dbReference>
<dbReference type="Proteomes" id="UP000003277">
    <property type="component" value="Unassembled WGS sequence"/>
</dbReference>
<dbReference type="InterPro" id="IPR012334">
    <property type="entry name" value="Pectin_lyas_fold"/>
</dbReference>
<dbReference type="OrthoDB" id="1956031at2"/>
<evidence type="ECO:0000313" key="1">
    <source>
        <dbReference type="EMBL" id="EHO62072.1"/>
    </source>
</evidence>
<name>H1D316_9FIRM</name>
<keyword evidence="2" id="KW-1185">Reference proteome</keyword>
<dbReference type="eggNOG" id="ENOG502ZB9I">
    <property type="taxonomic scope" value="Bacteria"/>
</dbReference>
<dbReference type="Gene3D" id="2.160.20.10">
    <property type="entry name" value="Single-stranded right-handed beta-helix, Pectin lyase-like"/>
    <property type="match status" value="1"/>
</dbReference>
<protein>
    <recommendedName>
        <fullName evidence="3">Right handed beta helix domain-containing protein</fullName>
    </recommendedName>
</protein>
<accession>H1D316</accession>